<reference evidence="1 2" key="1">
    <citation type="submission" date="2023-10" db="EMBL/GenBank/DDBJ databases">
        <title>Genome-Wide Identification Analysis in wild type Solanum Pinnatisectum Reveals Some Genes Defensing Phytophthora Infestans.</title>
        <authorList>
            <person name="Sun C."/>
        </authorList>
    </citation>
    <scope>NUCLEOTIDE SEQUENCE [LARGE SCALE GENOMIC DNA]</scope>
    <source>
        <strain evidence="1">LQN</strain>
        <tissue evidence="1">Leaf</tissue>
    </source>
</reference>
<evidence type="ECO:0000313" key="1">
    <source>
        <dbReference type="EMBL" id="KAK4716386.1"/>
    </source>
</evidence>
<dbReference type="AlphaFoldDB" id="A0AAV9KT30"/>
<organism evidence="1 2">
    <name type="scientific">Solanum pinnatisectum</name>
    <name type="common">tansyleaf nightshade</name>
    <dbReference type="NCBI Taxonomy" id="50273"/>
    <lineage>
        <taxon>Eukaryota</taxon>
        <taxon>Viridiplantae</taxon>
        <taxon>Streptophyta</taxon>
        <taxon>Embryophyta</taxon>
        <taxon>Tracheophyta</taxon>
        <taxon>Spermatophyta</taxon>
        <taxon>Magnoliopsida</taxon>
        <taxon>eudicotyledons</taxon>
        <taxon>Gunneridae</taxon>
        <taxon>Pentapetalae</taxon>
        <taxon>asterids</taxon>
        <taxon>lamiids</taxon>
        <taxon>Solanales</taxon>
        <taxon>Solanaceae</taxon>
        <taxon>Solanoideae</taxon>
        <taxon>Solaneae</taxon>
        <taxon>Solanum</taxon>
    </lineage>
</organism>
<sequence length="218" mass="25687">MDYRDSRYLNYYSSSSPFHKQFVGQEANSKKFHKFINQDLYEYDNFCMYVYKVQKCSKLYREKAHRHDPRKYNYLSIPALVTNPHEIQLVLCISIPFRHPTISDIMIENEPNGNWMINPCNPQLQPPPHDHCYDTTAFEHQNSTNPQQNPLKIRQFLSCLAHMRVIFTFSANHAKLITEIKNLKLGSTSDAKINKILDDMGKRLVEYESQDQKLPNID</sequence>
<dbReference type="Proteomes" id="UP001311915">
    <property type="component" value="Unassembled WGS sequence"/>
</dbReference>
<proteinExistence type="predicted"/>
<dbReference type="EMBL" id="JAWPEI010000009">
    <property type="protein sequence ID" value="KAK4716386.1"/>
    <property type="molecule type" value="Genomic_DNA"/>
</dbReference>
<name>A0AAV9KT30_9SOLN</name>
<evidence type="ECO:0000313" key="2">
    <source>
        <dbReference type="Proteomes" id="UP001311915"/>
    </source>
</evidence>
<protein>
    <submittedName>
        <fullName evidence="1">Uncharacterized protein</fullName>
    </submittedName>
</protein>
<keyword evidence="2" id="KW-1185">Reference proteome</keyword>
<comment type="caution">
    <text evidence="1">The sequence shown here is derived from an EMBL/GenBank/DDBJ whole genome shotgun (WGS) entry which is preliminary data.</text>
</comment>
<accession>A0AAV9KT30</accession>
<gene>
    <name evidence="1" type="ORF">R3W88_014724</name>
</gene>